<protein>
    <submittedName>
        <fullName evidence="1">Uncharacterized protein</fullName>
    </submittedName>
</protein>
<dbReference type="RefSeq" id="WP_026634580.1">
    <property type="nucleotide sequence ID" value="NZ_FONH01000001.1"/>
</dbReference>
<sequence length="160" mass="17311">MVLYRVDPEGLNGVSEYAGTSLGDAVQLGDRLHVFTMGSNTHYGRMGMQHPSALEADADGSNPRCLREIDESSHGLFSSDGRHMLLLPFFKSGPRKGKPSLVDFDSGAETPLSLRGLAAYHPLACCDGWVWFAGKGDWADWNALVLSEGKPGELVACRDD</sequence>
<proteinExistence type="predicted"/>
<dbReference type="EMBL" id="FONH01000001">
    <property type="protein sequence ID" value="SFE17468.1"/>
    <property type="molecule type" value="Genomic_DNA"/>
</dbReference>
<evidence type="ECO:0000313" key="2">
    <source>
        <dbReference type="Proteomes" id="UP000199477"/>
    </source>
</evidence>
<name>A0A1I1YEP1_9GAMM</name>
<accession>A0A1I1YEP1</accession>
<gene>
    <name evidence="1" type="ORF">SAMN02799615_00583</name>
</gene>
<keyword evidence="2" id="KW-1185">Reference proteome</keyword>
<organism evidence="1 2">
    <name type="scientific">Dyella marensis</name>
    <dbReference type="NCBI Taxonomy" id="500610"/>
    <lineage>
        <taxon>Bacteria</taxon>
        <taxon>Pseudomonadati</taxon>
        <taxon>Pseudomonadota</taxon>
        <taxon>Gammaproteobacteria</taxon>
        <taxon>Lysobacterales</taxon>
        <taxon>Rhodanobacteraceae</taxon>
        <taxon>Dyella</taxon>
    </lineage>
</organism>
<dbReference type="AlphaFoldDB" id="A0A1I1YEP1"/>
<dbReference type="Proteomes" id="UP000199477">
    <property type="component" value="Unassembled WGS sequence"/>
</dbReference>
<evidence type="ECO:0000313" key="1">
    <source>
        <dbReference type="EMBL" id="SFE17468.1"/>
    </source>
</evidence>
<reference evidence="2" key="1">
    <citation type="submission" date="2016-10" db="EMBL/GenBank/DDBJ databases">
        <authorList>
            <person name="Varghese N."/>
            <person name="Submissions S."/>
        </authorList>
    </citation>
    <scope>NUCLEOTIDE SEQUENCE [LARGE SCALE GENOMIC DNA]</scope>
    <source>
        <strain evidence="2">UNC178MFTsu3.1</strain>
    </source>
</reference>